<dbReference type="InterPro" id="IPR036259">
    <property type="entry name" value="MFS_trans_sf"/>
</dbReference>
<feature type="transmembrane region" description="Helical" evidence="7">
    <location>
        <begin position="227"/>
        <end position="247"/>
    </location>
</feature>
<protein>
    <recommendedName>
        <fullName evidence="8">Major facilitator superfamily (MFS) profile domain-containing protein</fullName>
    </recommendedName>
</protein>
<dbReference type="InterPro" id="IPR020846">
    <property type="entry name" value="MFS_dom"/>
</dbReference>
<dbReference type="EMBL" id="KV878592">
    <property type="protein sequence ID" value="OJJ55579.1"/>
    <property type="molecule type" value="Genomic_DNA"/>
</dbReference>
<dbReference type="Pfam" id="PF07690">
    <property type="entry name" value="MFS_1"/>
    <property type="match status" value="1"/>
</dbReference>
<dbReference type="GeneID" id="63767142"/>
<dbReference type="FunFam" id="1.20.1250.20:FF:000935">
    <property type="entry name" value="Uncharacterized protein"/>
    <property type="match status" value="1"/>
</dbReference>
<sequence length="512" mass="57658">MDTSTQDSQSEKDKKNNVDHIEKTAPEEIDTTHTDEAMKVLAGYTGEESWEPNDERRLVRKVDWRLLPLLCMTYGLQYYDKAMLSQAALFGLREDLGLLIGNRYAMSAAIFYLGFIIGAYPTMALAQRYPIHHVASLIVTIWGICLILTPVCHNYQSLYAQRFFLGVLESGISPMFMMIVVLDRVAGIRKTNKLFAWDNCTGYVSIFSPLINYGLGHIKGSLSSWKYMYLFAGALTILWGMILNFVLPPDPVSARSFTDRERYILVARLRTNNSGVRNTHFKMGQVVELLLDPKFWLVFFTAFLSMIANAPISTFTPIIINSFGFSTLHSLLLVIPSGFYAGSMMLLMPYLSYKFTTKNIRSWLVIGCLLVTMVASLLLLLLPLNETGGLLFACYILPTMGAGYAVLMGLQIANIAGYTKRSLSSSGLYIGYCLGNFVGPLCFKEQDYPRYVPGFIVTVVTTFVAAVLVLVYRMVCLWDNRRRDATGVLEGFEHAYEDDLTDKTNPQFRYTV</sequence>
<keyword evidence="2" id="KW-0813">Transport</keyword>
<dbReference type="PROSITE" id="PS50850">
    <property type="entry name" value="MFS"/>
    <property type="match status" value="1"/>
</dbReference>
<evidence type="ECO:0000256" key="4">
    <source>
        <dbReference type="ARBA" id="ARBA00022989"/>
    </source>
</evidence>
<comment type="subcellular location">
    <subcellularLocation>
        <location evidence="1">Membrane</location>
        <topology evidence="1">Multi-pass membrane protein</topology>
    </subcellularLocation>
</comment>
<feature type="transmembrane region" description="Helical" evidence="7">
    <location>
        <begin position="104"/>
        <end position="122"/>
    </location>
</feature>
<evidence type="ECO:0000256" key="6">
    <source>
        <dbReference type="SAM" id="MobiDB-lite"/>
    </source>
</evidence>
<accession>A0A1L9T824</accession>
<dbReference type="InterPro" id="IPR011701">
    <property type="entry name" value="MFS"/>
</dbReference>
<dbReference type="AlphaFoldDB" id="A0A1L9T824"/>
<gene>
    <name evidence="9" type="ORF">ASPSYDRAFT_80983</name>
</gene>
<evidence type="ECO:0000256" key="5">
    <source>
        <dbReference type="ARBA" id="ARBA00023136"/>
    </source>
</evidence>
<dbReference type="VEuPathDB" id="FungiDB:ASPSYDRAFT_80983"/>
<feature type="compositionally biased region" description="Basic and acidic residues" evidence="6">
    <location>
        <begin position="9"/>
        <end position="32"/>
    </location>
</feature>
<dbReference type="PANTHER" id="PTHR43791">
    <property type="entry name" value="PERMEASE-RELATED"/>
    <property type="match status" value="1"/>
</dbReference>
<reference evidence="10" key="1">
    <citation type="journal article" date="2017" name="Genome Biol.">
        <title>Comparative genomics reveals high biological diversity and specific adaptations in the industrially and medically important fungal genus Aspergillus.</title>
        <authorList>
            <person name="de Vries R.P."/>
            <person name="Riley R."/>
            <person name="Wiebenga A."/>
            <person name="Aguilar-Osorio G."/>
            <person name="Amillis S."/>
            <person name="Uchima C.A."/>
            <person name="Anderluh G."/>
            <person name="Asadollahi M."/>
            <person name="Askin M."/>
            <person name="Barry K."/>
            <person name="Battaglia E."/>
            <person name="Bayram O."/>
            <person name="Benocci T."/>
            <person name="Braus-Stromeyer S.A."/>
            <person name="Caldana C."/>
            <person name="Canovas D."/>
            <person name="Cerqueira G.C."/>
            <person name="Chen F."/>
            <person name="Chen W."/>
            <person name="Choi C."/>
            <person name="Clum A."/>
            <person name="Dos Santos R.A."/>
            <person name="Damasio A.R."/>
            <person name="Diallinas G."/>
            <person name="Emri T."/>
            <person name="Fekete E."/>
            <person name="Flipphi M."/>
            <person name="Freyberg S."/>
            <person name="Gallo A."/>
            <person name="Gournas C."/>
            <person name="Habgood R."/>
            <person name="Hainaut M."/>
            <person name="Harispe M.L."/>
            <person name="Henrissat B."/>
            <person name="Hilden K.S."/>
            <person name="Hope R."/>
            <person name="Hossain A."/>
            <person name="Karabika E."/>
            <person name="Karaffa L."/>
            <person name="Karanyi Z."/>
            <person name="Krasevec N."/>
            <person name="Kuo A."/>
            <person name="Kusch H."/>
            <person name="LaButti K."/>
            <person name="Lagendijk E.L."/>
            <person name="Lapidus A."/>
            <person name="Levasseur A."/>
            <person name="Lindquist E."/>
            <person name="Lipzen A."/>
            <person name="Logrieco A.F."/>
            <person name="MacCabe A."/>
            <person name="Maekelae M.R."/>
            <person name="Malavazi I."/>
            <person name="Melin P."/>
            <person name="Meyer V."/>
            <person name="Mielnichuk N."/>
            <person name="Miskei M."/>
            <person name="Molnar A.P."/>
            <person name="Mule G."/>
            <person name="Ngan C.Y."/>
            <person name="Orejas M."/>
            <person name="Orosz E."/>
            <person name="Ouedraogo J.P."/>
            <person name="Overkamp K.M."/>
            <person name="Park H.-S."/>
            <person name="Perrone G."/>
            <person name="Piumi F."/>
            <person name="Punt P.J."/>
            <person name="Ram A.F."/>
            <person name="Ramon A."/>
            <person name="Rauscher S."/>
            <person name="Record E."/>
            <person name="Riano-Pachon D.M."/>
            <person name="Robert V."/>
            <person name="Roehrig J."/>
            <person name="Ruller R."/>
            <person name="Salamov A."/>
            <person name="Salih N.S."/>
            <person name="Samson R.A."/>
            <person name="Sandor E."/>
            <person name="Sanguinetti M."/>
            <person name="Schuetze T."/>
            <person name="Sepcic K."/>
            <person name="Shelest E."/>
            <person name="Sherlock G."/>
            <person name="Sophianopoulou V."/>
            <person name="Squina F.M."/>
            <person name="Sun H."/>
            <person name="Susca A."/>
            <person name="Todd R.B."/>
            <person name="Tsang A."/>
            <person name="Unkles S.E."/>
            <person name="van de Wiele N."/>
            <person name="van Rossen-Uffink D."/>
            <person name="Oliveira J.V."/>
            <person name="Vesth T.C."/>
            <person name="Visser J."/>
            <person name="Yu J.-H."/>
            <person name="Zhou M."/>
            <person name="Andersen M.R."/>
            <person name="Archer D.B."/>
            <person name="Baker S.E."/>
            <person name="Benoit I."/>
            <person name="Brakhage A.A."/>
            <person name="Braus G.H."/>
            <person name="Fischer R."/>
            <person name="Frisvad J.C."/>
            <person name="Goldman G.H."/>
            <person name="Houbraken J."/>
            <person name="Oakley B."/>
            <person name="Pocsi I."/>
            <person name="Scazzocchio C."/>
            <person name="Seiboth B."/>
            <person name="vanKuyk P.A."/>
            <person name="Wortman J."/>
            <person name="Dyer P.S."/>
            <person name="Grigoriev I.V."/>
        </authorList>
    </citation>
    <scope>NUCLEOTIDE SEQUENCE [LARGE SCALE GENOMIC DNA]</scope>
    <source>
        <strain evidence="10">CBS 593.65</strain>
    </source>
</reference>
<feature type="transmembrane region" description="Helical" evidence="7">
    <location>
        <begin position="390"/>
        <end position="410"/>
    </location>
</feature>
<feature type="region of interest" description="Disordered" evidence="6">
    <location>
        <begin position="1"/>
        <end position="32"/>
    </location>
</feature>
<name>A0A1L9T824_9EURO</name>
<dbReference type="GO" id="GO:0016020">
    <property type="term" value="C:membrane"/>
    <property type="evidence" value="ECO:0007669"/>
    <property type="project" value="UniProtKB-SubCell"/>
</dbReference>
<feature type="transmembrane region" description="Helical" evidence="7">
    <location>
        <begin position="422"/>
        <end position="439"/>
    </location>
</feature>
<feature type="transmembrane region" description="Helical" evidence="7">
    <location>
        <begin position="163"/>
        <end position="182"/>
    </location>
</feature>
<dbReference type="Proteomes" id="UP000184356">
    <property type="component" value="Unassembled WGS sequence"/>
</dbReference>
<evidence type="ECO:0000256" key="1">
    <source>
        <dbReference type="ARBA" id="ARBA00004141"/>
    </source>
</evidence>
<keyword evidence="10" id="KW-1185">Reference proteome</keyword>
<feature type="domain" description="Major facilitator superfamily (MFS) profile" evidence="8">
    <location>
        <begin position="66"/>
        <end position="477"/>
    </location>
</feature>
<evidence type="ECO:0000313" key="9">
    <source>
        <dbReference type="EMBL" id="OJJ55579.1"/>
    </source>
</evidence>
<dbReference type="PANTHER" id="PTHR43791:SF35">
    <property type="entry name" value="MAJOR FACILITATOR SUPERFAMILY (MFS) PROFILE DOMAIN-CONTAINING PROTEIN"/>
    <property type="match status" value="1"/>
</dbReference>
<feature type="transmembrane region" description="Helical" evidence="7">
    <location>
        <begin position="451"/>
        <end position="472"/>
    </location>
</feature>
<feature type="transmembrane region" description="Helical" evidence="7">
    <location>
        <begin position="363"/>
        <end position="384"/>
    </location>
</feature>
<feature type="transmembrane region" description="Helical" evidence="7">
    <location>
        <begin position="295"/>
        <end position="319"/>
    </location>
</feature>
<evidence type="ECO:0000256" key="2">
    <source>
        <dbReference type="ARBA" id="ARBA00022448"/>
    </source>
</evidence>
<feature type="transmembrane region" description="Helical" evidence="7">
    <location>
        <begin position="331"/>
        <end position="351"/>
    </location>
</feature>
<dbReference type="SUPFAM" id="SSF103473">
    <property type="entry name" value="MFS general substrate transporter"/>
    <property type="match status" value="1"/>
</dbReference>
<keyword evidence="5 7" id="KW-0472">Membrane</keyword>
<dbReference type="STRING" id="1036612.A0A1L9T824"/>
<feature type="transmembrane region" description="Helical" evidence="7">
    <location>
        <begin position="134"/>
        <end position="151"/>
    </location>
</feature>
<dbReference type="GO" id="GO:0022857">
    <property type="term" value="F:transmembrane transporter activity"/>
    <property type="evidence" value="ECO:0007669"/>
    <property type="project" value="InterPro"/>
</dbReference>
<dbReference type="OrthoDB" id="6730379at2759"/>
<dbReference type="RefSeq" id="XP_040699385.1">
    <property type="nucleotide sequence ID" value="XM_040851069.1"/>
</dbReference>
<evidence type="ECO:0000313" key="10">
    <source>
        <dbReference type="Proteomes" id="UP000184356"/>
    </source>
</evidence>
<evidence type="ECO:0000259" key="8">
    <source>
        <dbReference type="PROSITE" id="PS50850"/>
    </source>
</evidence>
<evidence type="ECO:0000256" key="7">
    <source>
        <dbReference type="SAM" id="Phobius"/>
    </source>
</evidence>
<keyword evidence="4 7" id="KW-1133">Transmembrane helix</keyword>
<proteinExistence type="predicted"/>
<dbReference type="Gene3D" id="1.20.1250.20">
    <property type="entry name" value="MFS general substrate transporter like domains"/>
    <property type="match status" value="2"/>
</dbReference>
<keyword evidence="3 7" id="KW-0812">Transmembrane</keyword>
<evidence type="ECO:0000256" key="3">
    <source>
        <dbReference type="ARBA" id="ARBA00022692"/>
    </source>
</evidence>
<organism evidence="9 10">
    <name type="scientific">Aspergillus sydowii CBS 593.65</name>
    <dbReference type="NCBI Taxonomy" id="1036612"/>
    <lineage>
        <taxon>Eukaryota</taxon>
        <taxon>Fungi</taxon>
        <taxon>Dikarya</taxon>
        <taxon>Ascomycota</taxon>
        <taxon>Pezizomycotina</taxon>
        <taxon>Eurotiomycetes</taxon>
        <taxon>Eurotiomycetidae</taxon>
        <taxon>Eurotiales</taxon>
        <taxon>Aspergillaceae</taxon>
        <taxon>Aspergillus</taxon>
        <taxon>Aspergillus subgen. Nidulantes</taxon>
    </lineage>
</organism>
<feature type="transmembrane region" description="Helical" evidence="7">
    <location>
        <begin position="194"/>
        <end position="215"/>
    </location>
</feature>